<evidence type="ECO:0000256" key="2">
    <source>
        <dbReference type="SAM" id="MobiDB-lite"/>
    </source>
</evidence>
<feature type="region of interest" description="Disordered" evidence="2">
    <location>
        <begin position="1"/>
        <end position="227"/>
    </location>
</feature>
<dbReference type="EMBL" id="JBFXLQ010000012">
    <property type="protein sequence ID" value="KAL2868908.1"/>
    <property type="molecule type" value="Genomic_DNA"/>
</dbReference>
<feature type="compositionally biased region" description="Polar residues" evidence="2">
    <location>
        <begin position="62"/>
        <end position="71"/>
    </location>
</feature>
<reference evidence="3 4" key="1">
    <citation type="submission" date="2024-07" db="EMBL/GenBank/DDBJ databases">
        <title>Section-level genome sequencing and comparative genomics of Aspergillus sections Usti and Cavernicolus.</title>
        <authorList>
            <consortium name="Lawrence Berkeley National Laboratory"/>
            <person name="Nybo J.L."/>
            <person name="Vesth T.C."/>
            <person name="Theobald S."/>
            <person name="Frisvad J.C."/>
            <person name="Larsen T.O."/>
            <person name="Kjaerboelling I."/>
            <person name="Rothschild-Mancinelli K."/>
            <person name="Lyhne E.K."/>
            <person name="Kogle M.E."/>
            <person name="Barry K."/>
            <person name="Clum A."/>
            <person name="Na H."/>
            <person name="Ledsgaard L."/>
            <person name="Lin J."/>
            <person name="Lipzen A."/>
            <person name="Kuo A."/>
            <person name="Riley R."/>
            <person name="Mondo S."/>
            <person name="Labutti K."/>
            <person name="Haridas S."/>
            <person name="Pangalinan J."/>
            <person name="Salamov A.A."/>
            <person name="Simmons B.A."/>
            <person name="Magnuson J.K."/>
            <person name="Chen J."/>
            <person name="Drula E."/>
            <person name="Henrissat B."/>
            <person name="Wiebenga A."/>
            <person name="Lubbers R.J."/>
            <person name="Gomes A.C."/>
            <person name="Macurrencykelacurrency M.R."/>
            <person name="Stajich J."/>
            <person name="Grigoriev I.V."/>
            <person name="Mortensen U.H."/>
            <person name="De Vries R.P."/>
            <person name="Baker S.E."/>
            <person name="Andersen M.R."/>
        </authorList>
    </citation>
    <scope>NUCLEOTIDE SEQUENCE [LARGE SCALE GENOMIC DNA]</scope>
    <source>
        <strain evidence="3 4">CBS 449.75</strain>
    </source>
</reference>
<feature type="compositionally biased region" description="Basic and acidic residues" evidence="2">
    <location>
        <begin position="40"/>
        <end position="61"/>
    </location>
</feature>
<name>A0ABR4LWJ7_9EURO</name>
<sequence>MNDLEDGNAPQPREKEPPATNTSEDDDEDKEAPNPAPDDNTTKEHIGQGSRDTADEGKTTDSGRASLQTSGGDALPATTVDTTISGGNEISNDKALIQTDEDSHNANGKEESSEPNTTEDKDEDTPNPAPADNTAKANIGKPSYNAGNEEEPTYSGGASLQTSGEVALQATTEGIAISGANAIPDDEPPKQTDEASLKVEVEEDPSKTNTTEEASKENTDDPPQALHSMVSSVGTLRQHVTTLGSGSSVLRERYTALRSENANLKEENRALSEELDSLKREKQRLEFWIGSLQRKVQEEAEELVRINELLLLS</sequence>
<dbReference type="RefSeq" id="XP_070887887.1">
    <property type="nucleotide sequence ID" value="XM_071034951.1"/>
</dbReference>
<feature type="coiled-coil region" evidence="1">
    <location>
        <begin position="247"/>
        <end position="309"/>
    </location>
</feature>
<organism evidence="3 4">
    <name type="scientific">Aspergillus lucknowensis</name>
    <dbReference type="NCBI Taxonomy" id="176173"/>
    <lineage>
        <taxon>Eukaryota</taxon>
        <taxon>Fungi</taxon>
        <taxon>Dikarya</taxon>
        <taxon>Ascomycota</taxon>
        <taxon>Pezizomycotina</taxon>
        <taxon>Eurotiomycetes</taxon>
        <taxon>Eurotiomycetidae</taxon>
        <taxon>Eurotiales</taxon>
        <taxon>Aspergillaceae</taxon>
        <taxon>Aspergillus</taxon>
        <taxon>Aspergillus subgen. Nidulantes</taxon>
    </lineage>
</organism>
<comment type="caution">
    <text evidence="3">The sequence shown here is derived from an EMBL/GenBank/DDBJ whole genome shotgun (WGS) entry which is preliminary data.</text>
</comment>
<proteinExistence type="predicted"/>
<dbReference type="GeneID" id="98150023"/>
<evidence type="ECO:0000313" key="4">
    <source>
        <dbReference type="Proteomes" id="UP001610432"/>
    </source>
</evidence>
<evidence type="ECO:0000256" key="1">
    <source>
        <dbReference type="SAM" id="Coils"/>
    </source>
</evidence>
<feature type="compositionally biased region" description="Basic and acidic residues" evidence="2">
    <location>
        <begin position="101"/>
        <end position="112"/>
    </location>
</feature>
<protein>
    <submittedName>
        <fullName evidence="3">Uncharacterized protein</fullName>
    </submittedName>
</protein>
<feature type="compositionally biased region" description="Polar residues" evidence="2">
    <location>
        <begin position="79"/>
        <end position="90"/>
    </location>
</feature>
<feature type="compositionally biased region" description="Polar residues" evidence="2">
    <location>
        <begin position="156"/>
        <end position="172"/>
    </location>
</feature>
<dbReference type="Proteomes" id="UP001610432">
    <property type="component" value="Unassembled WGS sequence"/>
</dbReference>
<accession>A0ABR4LWJ7</accession>
<evidence type="ECO:0000313" key="3">
    <source>
        <dbReference type="EMBL" id="KAL2868908.1"/>
    </source>
</evidence>
<feature type="compositionally biased region" description="Basic and acidic residues" evidence="2">
    <location>
        <begin position="187"/>
        <end position="206"/>
    </location>
</feature>
<gene>
    <name evidence="3" type="ORF">BJX67DRAFT_40701</name>
</gene>
<keyword evidence="4" id="KW-1185">Reference proteome</keyword>
<keyword evidence="1" id="KW-0175">Coiled coil</keyword>